<dbReference type="Proteomes" id="UP000019489">
    <property type="component" value="Unassembled WGS sequence"/>
</dbReference>
<dbReference type="PANTHER" id="PTHR41771">
    <property type="entry name" value="MEMBRANE PROTEIN-RELATED"/>
    <property type="match status" value="1"/>
</dbReference>
<accession>W9G8A7</accession>
<evidence type="ECO:0000313" key="4">
    <source>
        <dbReference type="Proteomes" id="UP000019489"/>
    </source>
</evidence>
<sequence length="434" mass="44455">MSALARNALTAFLVLAAAATVFGLVRYWPGDAKTSQKVAASDFAAPGVTFPVATVRSVLPLCPADAGGTPTGEGDGQGSGQQGGSVTCGALTVALEEAPDRSVPVSVPPAISTSGLQPGDRVQLLRIPAKDGNPESYSFLQVQRGAPLVLMFGLFVVVVAFVARLKGLLALVGLGFGGVIVVSFMLPALLAGTPGLVVALIGSSAIMFVVLYLAHGLSIRTSTALAGTLFGVGITAVLGLVAVDAARLSGVANDEAATLASFVQTLSPRELLTCAIIVAGLGVLNDVTITQSSAVWELRAAAPSMGRVELFRSGMRIGRDHIASTIYTIVFAYAGAALPVLLLLFIYERPVLDLLQTESLAEEIVRTLASAIGLVLAVPVTTAIAALTVGGDQPSRDVVPARIEPLPRPGHADTAAAWGPPLTRADARARARSR</sequence>
<keyword evidence="2" id="KW-0812">Transmembrane</keyword>
<feature type="transmembrane region" description="Helical" evidence="2">
    <location>
        <begin position="226"/>
        <end position="246"/>
    </location>
</feature>
<feature type="transmembrane region" description="Helical" evidence="2">
    <location>
        <begin position="322"/>
        <end position="347"/>
    </location>
</feature>
<feature type="region of interest" description="Disordered" evidence="1">
    <location>
        <begin position="404"/>
        <end position="434"/>
    </location>
</feature>
<keyword evidence="4" id="KW-1185">Reference proteome</keyword>
<dbReference type="PATRIC" id="fig|1386089.3.peg.3675"/>
<reference evidence="3 4" key="1">
    <citation type="submission" date="2013-08" db="EMBL/GenBank/DDBJ databases">
        <title>Intrasporangium oryzae NRRL B-24470.</title>
        <authorList>
            <person name="Liu H."/>
            <person name="Wang G."/>
        </authorList>
    </citation>
    <scope>NUCLEOTIDE SEQUENCE [LARGE SCALE GENOMIC DNA]</scope>
    <source>
        <strain evidence="3 4">NRRL B-24470</strain>
    </source>
</reference>
<dbReference type="STRING" id="1386089.N865_18220"/>
<evidence type="ECO:0000256" key="1">
    <source>
        <dbReference type="SAM" id="MobiDB-lite"/>
    </source>
</evidence>
<proteinExistence type="predicted"/>
<feature type="transmembrane region" description="Helical" evidence="2">
    <location>
        <begin position="196"/>
        <end position="214"/>
    </location>
</feature>
<evidence type="ECO:0000313" key="3">
    <source>
        <dbReference type="EMBL" id="EWT00089.1"/>
    </source>
</evidence>
<evidence type="ECO:0000256" key="2">
    <source>
        <dbReference type="SAM" id="Phobius"/>
    </source>
</evidence>
<name>W9G8A7_9MICO</name>
<feature type="transmembrane region" description="Helical" evidence="2">
    <location>
        <begin position="367"/>
        <end position="389"/>
    </location>
</feature>
<feature type="transmembrane region" description="Helical" evidence="2">
    <location>
        <begin position="168"/>
        <end position="190"/>
    </location>
</feature>
<keyword evidence="2" id="KW-0472">Membrane</keyword>
<comment type="caution">
    <text evidence="3">The sequence shown here is derived from an EMBL/GenBank/DDBJ whole genome shotgun (WGS) entry which is preliminary data.</text>
</comment>
<feature type="compositionally biased region" description="Basic and acidic residues" evidence="1">
    <location>
        <begin position="425"/>
        <end position="434"/>
    </location>
</feature>
<gene>
    <name evidence="3" type="ORF">N865_18220</name>
</gene>
<dbReference type="EMBL" id="AWSA01000055">
    <property type="protein sequence ID" value="EWT00089.1"/>
    <property type="molecule type" value="Genomic_DNA"/>
</dbReference>
<keyword evidence="2" id="KW-1133">Transmembrane helix</keyword>
<dbReference type="AlphaFoldDB" id="W9G8A7"/>
<dbReference type="PANTHER" id="PTHR41771:SF1">
    <property type="entry name" value="MEMBRANE PROTEIN"/>
    <property type="match status" value="1"/>
</dbReference>
<dbReference type="InterPro" id="IPR012507">
    <property type="entry name" value="YibE_F"/>
</dbReference>
<dbReference type="eggNOG" id="COG5438">
    <property type="taxonomic scope" value="Bacteria"/>
</dbReference>
<organism evidence="3 4">
    <name type="scientific">Intrasporangium oryzae NRRL B-24470</name>
    <dbReference type="NCBI Taxonomy" id="1386089"/>
    <lineage>
        <taxon>Bacteria</taxon>
        <taxon>Bacillati</taxon>
        <taxon>Actinomycetota</taxon>
        <taxon>Actinomycetes</taxon>
        <taxon>Micrococcales</taxon>
        <taxon>Intrasporangiaceae</taxon>
        <taxon>Intrasporangium</taxon>
    </lineage>
</organism>
<feature type="transmembrane region" description="Helical" evidence="2">
    <location>
        <begin position="145"/>
        <end position="163"/>
    </location>
</feature>
<evidence type="ECO:0008006" key="5">
    <source>
        <dbReference type="Google" id="ProtNLM"/>
    </source>
</evidence>
<protein>
    <recommendedName>
        <fullName evidence="5">YibE/F family protein</fullName>
    </recommendedName>
</protein>
<dbReference type="Pfam" id="PF07907">
    <property type="entry name" value="YibE_F"/>
    <property type="match status" value="1"/>
</dbReference>